<reference evidence="2 3" key="1">
    <citation type="submission" date="2020-07" db="EMBL/GenBank/DDBJ databases">
        <title>Sequencing the genomes of 1000 actinobacteria strains.</title>
        <authorList>
            <person name="Klenk H.-P."/>
        </authorList>
    </citation>
    <scope>NUCLEOTIDE SEQUENCE [LARGE SCALE GENOMIC DNA]</scope>
    <source>
        <strain evidence="2 3">DSM 23819</strain>
    </source>
</reference>
<dbReference type="EMBL" id="JACCAA010000001">
    <property type="protein sequence ID" value="NYG58838.1"/>
    <property type="molecule type" value="Genomic_DNA"/>
</dbReference>
<keyword evidence="1" id="KW-0732">Signal</keyword>
<accession>A0A7Y9S284</accession>
<dbReference type="RefSeq" id="WP_179501961.1">
    <property type="nucleotide sequence ID" value="NZ_JACCAA010000001.1"/>
</dbReference>
<evidence type="ECO:0000256" key="1">
    <source>
        <dbReference type="SAM" id="SignalP"/>
    </source>
</evidence>
<sequence>MNPKRLLAAVAGAAMLSPIPIAMTTTAAEAATTVDTRIVINKTSSVYTYKTAITISGQVQGQHPQDGWGPVAETPGKVALYRKVAPYSSWKWVASDSTESSFSFRTLAYANTTYRVVYTGGSTDSWTFPATSNWRAIKARRDSGAKIVKSSSGRLYMQGNVDPGWANKSVKIVRSNYSKGTYKTYKWVKTNKYGAYKASVAAPRSGRYYYRVIISASAPAFVQTTSPTWYTYKSY</sequence>
<organism evidence="2 3">
    <name type="scientific">Nocardioides daedukensis</name>
    <dbReference type="NCBI Taxonomy" id="634462"/>
    <lineage>
        <taxon>Bacteria</taxon>
        <taxon>Bacillati</taxon>
        <taxon>Actinomycetota</taxon>
        <taxon>Actinomycetes</taxon>
        <taxon>Propionibacteriales</taxon>
        <taxon>Nocardioidaceae</taxon>
        <taxon>Nocardioides</taxon>
    </lineage>
</organism>
<gene>
    <name evidence="2" type="ORF">BJ980_001761</name>
</gene>
<evidence type="ECO:0000313" key="3">
    <source>
        <dbReference type="Proteomes" id="UP000540656"/>
    </source>
</evidence>
<dbReference type="Proteomes" id="UP000540656">
    <property type="component" value="Unassembled WGS sequence"/>
</dbReference>
<name>A0A7Y9S284_9ACTN</name>
<protein>
    <submittedName>
        <fullName evidence="2">Uncharacterized protein</fullName>
    </submittedName>
</protein>
<proteinExistence type="predicted"/>
<feature type="chain" id="PRO_5039378893" evidence="1">
    <location>
        <begin position="23"/>
        <end position="235"/>
    </location>
</feature>
<dbReference type="AlphaFoldDB" id="A0A7Y9S284"/>
<keyword evidence="3" id="KW-1185">Reference proteome</keyword>
<comment type="caution">
    <text evidence="2">The sequence shown here is derived from an EMBL/GenBank/DDBJ whole genome shotgun (WGS) entry which is preliminary data.</text>
</comment>
<evidence type="ECO:0000313" key="2">
    <source>
        <dbReference type="EMBL" id="NYG58838.1"/>
    </source>
</evidence>
<feature type="signal peptide" evidence="1">
    <location>
        <begin position="1"/>
        <end position="22"/>
    </location>
</feature>